<dbReference type="Proteomes" id="UP000298652">
    <property type="component" value="Chromosome 1"/>
</dbReference>
<gene>
    <name evidence="1" type="ORF">SEVIR_1G277150v2</name>
</gene>
<accession>A0A4U6WFD5</accession>
<dbReference type="EMBL" id="CM016552">
    <property type="protein sequence ID" value="TKW40895.1"/>
    <property type="molecule type" value="Genomic_DNA"/>
</dbReference>
<name>A0A4U6WFD5_SETVI</name>
<keyword evidence="2" id="KW-1185">Reference proteome</keyword>
<sequence length="40" mass="4548">MHVKKLSMALARQYRDISIILLFFSIDSAKPVGGYHVQTI</sequence>
<evidence type="ECO:0000313" key="2">
    <source>
        <dbReference type="Proteomes" id="UP000298652"/>
    </source>
</evidence>
<protein>
    <submittedName>
        <fullName evidence="1">Uncharacterized protein</fullName>
    </submittedName>
</protein>
<dbReference type="Gramene" id="TKW40895">
    <property type="protein sequence ID" value="TKW40895"/>
    <property type="gene ID" value="SEVIR_1G277150v2"/>
</dbReference>
<dbReference type="AlphaFoldDB" id="A0A4U6WFD5"/>
<proteinExistence type="predicted"/>
<organism evidence="1 2">
    <name type="scientific">Setaria viridis</name>
    <name type="common">Green bristlegrass</name>
    <name type="synonym">Setaria italica subsp. viridis</name>
    <dbReference type="NCBI Taxonomy" id="4556"/>
    <lineage>
        <taxon>Eukaryota</taxon>
        <taxon>Viridiplantae</taxon>
        <taxon>Streptophyta</taxon>
        <taxon>Embryophyta</taxon>
        <taxon>Tracheophyta</taxon>
        <taxon>Spermatophyta</taxon>
        <taxon>Magnoliopsida</taxon>
        <taxon>Liliopsida</taxon>
        <taxon>Poales</taxon>
        <taxon>Poaceae</taxon>
        <taxon>PACMAD clade</taxon>
        <taxon>Panicoideae</taxon>
        <taxon>Panicodae</taxon>
        <taxon>Paniceae</taxon>
        <taxon>Cenchrinae</taxon>
        <taxon>Setaria</taxon>
    </lineage>
</organism>
<evidence type="ECO:0000313" key="1">
    <source>
        <dbReference type="EMBL" id="TKW40895.1"/>
    </source>
</evidence>
<reference evidence="1" key="1">
    <citation type="submission" date="2019-03" db="EMBL/GenBank/DDBJ databases">
        <title>WGS assembly of Setaria viridis.</title>
        <authorList>
            <person name="Huang P."/>
            <person name="Jenkins J."/>
            <person name="Grimwood J."/>
            <person name="Barry K."/>
            <person name="Healey A."/>
            <person name="Mamidi S."/>
            <person name="Sreedasyam A."/>
            <person name="Shu S."/>
            <person name="Feldman M."/>
            <person name="Wu J."/>
            <person name="Yu Y."/>
            <person name="Chen C."/>
            <person name="Johnson J."/>
            <person name="Rokhsar D."/>
            <person name="Baxter I."/>
            <person name="Schmutz J."/>
            <person name="Brutnell T."/>
            <person name="Kellogg E."/>
        </authorList>
    </citation>
    <scope>NUCLEOTIDE SEQUENCE [LARGE SCALE GENOMIC DNA]</scope>
</reference>